<accession>A0A0G2IDK9</accession>
<dbReference type="AlphaFoldDB" id="A0A0G2IDK9"/>
<comment type="caution">
    <text evidence="1">The sequence shown here is derived from an EMBL/GenBank/DDBJ whole genome shotgun (WGS) entry which is preliminary data.</text>
</comment>
<protein>
    <recommendedName>
        <fullName evidence="3">Fad linked oxidase</fullName>
    </recommendedName>
</protein>
<reference evidence="1 2" key="2">
    <citation type="submission" date="2015-05" db="EMBL/GenBank/DDBJ databases">
        <authorList>
            <person name="Morales-Cruz A."/>
            <person name="Amrine K.C."/>
            <person name="Cantu D."/>
        </authorList>
    </citation>
    <scope>NUCLEOTIDE SEQUENCE [LARGE SCALE GENOMIC DNA]</scope>
    <source>
        <strain evidence="1">DA912</strain>
    </source>
</reference>
<dbReference type="STRING" id="1214573.A0A0G2IDK9"/>
<dbReference type="Proteomes" id="UP000034680">
    <property type="component" value="Unassembled WGS sequence"/>
</dbReference>
<gene>
    <name evidence="1" type="ORF">UCDDA912_g02259</name>
</gene>
<evidence type="ECO:0000313" key="2">
    <source>
        <dbReference type="Proteomes" id="UP000034680"/>
    </source>
</evidence>
<evidence type="ECO:0008006" key="3">
    <source>
        <dbReference type="Google" id="ProtNLM"/>
    </source>
</evidence>
<reference evidence="1 2" key="1">
    <citation type="submission" date="2015-05" db="EMBL/GenBank/DDBJ databases">
        <title>Distinctive expansion of gene families associated with plant cell wall degradation and secondary metabolism in the genomes of grapevine trunk pathogens.</title>
        <authorList>
            <person name="Lawrence D.P."/>
            <person name="Travadon R."/>
            <person name="Rolshausen P.E."/>
            <person name="Baumgartner K."/>
        </authorList>
    </citation>
    <scope>NUCLEOTIDE SEQUENCE [LARGE SCALE GENOMIC DNA]</scope>
    <source>
        <strain evidence="1">DA912</strain>
    </source>
</reference>
<proteinExistence type="predicted"/>
<evidence type="ECO:0000313" key="1">
    <source>
        <dbReference type="EMBL" id="KKY37745.1"/>
    </source>
</evidence>
<keyword evidence="2" id="KW-1185">Reference proteome</keyword>
<dbReference type="OrthoDB" id="4436466at2759"/>
<sequence>MGIIKKTFYTTVLTGTAFVGYVAGSTSIICPLPRNDPMWQSNPFHRYNVQGNPSTQDVCIKRVPLSKIRPELLQKDGDLALEFCRGVWAGWGYRSQRRILANKYQEQTPDQLWSPRDLATSNYEPGTRITDHFEVVEKTPSAITVRCGDSPVRSPGPRESDGLFIMYAEVDKERGEVELGLKSCFFDSKNKHDGILGPMPKYMEAAHQWYSRLWMVSASRWVTKGIL</sequence>
<organism evidence="1 2">
    <name type="scientific">Diaporthe ampelina</name>
    <dbReference type="NCBI Taxonomy" id="1214573"/>
    <lineage>
        <taxon>Eukaryota</taxon>
        <taxon>Fungi</taxon>
        <taxon>Dikarya</taxon>
        <taxon>Ascomycota</taxon>
        <taxon>Pezizomycotina</taxon>
        <taxon>Sordariomycetes</taxon>
        <taxon>Sordariomycetidae</taxon>
        <taxon>Diaporthales</taxon>
        <taxon>Diaporthaceae</taxon>
        <taxon>Diaporthe</taxon>
    </lineage>
</organism>
<dbReference type="EMBL" id="LCUC01000072">
    <property type="protein sequence ID" value="KKY37745.1"/>
    <property type="molecule type" value="Genomic_DNA"/>
</dbReference>
<name>A0A0G2IDK9_9PEZI</name>